<dbReference type="InterPro" id="IPR002937">
    <property type="entry name" value="Amino_oxidase"/>
</dbReference>
<dbReference type="Gene3D" id="1.10.405.10">
    <property type="entry name" value="Guanine Nucleotide Dissociation Inhibitor, domain 1"/>
    <property type="match status" value="1"/>
</dbReference>
<keyword evidence="6" id="KW-0285">Flavoprotein</keyword>
<dbReference type="EMBL" id="CDHK01000009">
    <property type="protein sequence ID" value="CEJ60640.1"/>
    <property type="molecule type" value="Genomic_DNA"/>
</dbReference>
<gene>
    <name evidence="8" type="ORF">PMG11_09208</name>
</gene>
<evidence type="ECO:0000256" key="3">
    <source>
        <dbReference type="ARBA" id="ARBA00023002"/>
    </source>
</evidence>
<dbReference type="SUPFAM" id="SSF51905">
    <property type="entry name" value="FAD/NAD(P)-binding domain"/>
    <property type="match status" value="1"/>
</dbReference>
<dbReference type="Proteomes" id="UP000042958">
    <property type="component" value="Unassembled WGS sequence"/>
</dbReference>
<dbReference type="STRING" id="104259.A0A0F7TYY8"/>
<keyword evidence="9" id="KW-1185">Reference proteome</keyword>
<dbReference type="OrthoDB" id="5046242at2759"/>
<comment type="cofactor">
    <cofactor evidence="1 6">
        <name>FAD</name>
        <dbReference type="ChEBI" id="CHEBI:57692"/>
    </cofactor>
</comment>
<dbReference type="PRINTS" id="PR00757">
    <property type="entry name" value="AMINEOXDASEF"/>
</dbReference>
<evidence type="ECO:0000313" key="8">
    <source>
        <dbReference type="EMBL" id="CEJ60640.1"/>
    </source>
</evidence>
<evidence type="ECO:0000256" key="1">
    <source>
        <dbReference type="ARBA" id="ARBA00001974"/>
    </source>
</evidence>
<evidence type="ECO:0000256" key="6">
    <source>
        <dbReference type="RuleBase" id="RU362067"/>
    </source>
</evidence>
<evidence type="ECO:0000256" key="4">
    <source>
        <dbReference type="ARBA" id="ARBA00048448"/>
    </source>
</evidence>
<dbReference type="InterPro" id="IPR036188">
    <property type="entry name" value="FAD/NAD-bd_sf"/>
</dbReference>
<feature type="binding site" evidence="5">
    <location>
        <position position="241"/>
    </location>
    <ligand>
        <name>substrate</name>
    </ligand>
</feature>
<keyword evidence="3 6" id="KW-0560">Oxidoreductase</keyword>
<keyword evidence="6" id="KW-0274">FAD</keyword>
<dbReference type="Pfam" id="PF01593">
    <property type="entry name" value="Amino_oxidase"/>
    <property type="match status" value="1"/>
</dbReference>
<organism evidence="8 9">
    <name type="scientific">Penicillium brasilianum</name>
    <dbReference type="NCBI Taxonomy" id="104259"/>
    <lineage>
        <taxon>Eukaryota</taxon>
        <taxon>Fungi</taxon>
        <taxon>Dikarya</taxon>
        <taxon>Ascomycota</taxon>
        <taxon>Pezizomycotina</taxon>
        <taxon>Eurotiomycetes</taxon>
        <taxon>Eurotiomycetidae</taxon>
        <taxon>Eurotiales</taxon>
        <taxon>Aspergillaceae</taxon>
        <taxon>Penicillium</taxon>
    </lineage>
</organism>
<dbReference type="Gene3D" id="3.50.50.60">
    <property type="entry name" value="FAD/NAD(P)-binding domain"/>
    <property type="match status" value="1"/>
</dbReference>
<feature type="binding site" evidence="5">
    <location>
        <position position="21"/>
    </location>
    <ligand>
        <name>FAD</name>
        <dbReference type="ChEBI" id="CHEBI:57692"/>
    </ligand>
</feature>
<dbReference type="Gene3D" id="3.90.660.10">
    <property type="match status" value="1"/>
</dbReference>
<evidence type="ECO:0000256" key="5">
    <source>
        <dbReference type="PIRSR" id="PIRSR601613-1"/>
    </source>
</evidence>
<dbReference type="PANTHER" id="PTHR43563">
    <property type="entry name" value="AMINE OXIDASE"/>
    <property type="match status" value="1"/>
</dbReference>
<protein>
    <recommendedName>
        <fullName evidence="6">Amine oxidase</fullName>
        <ecNumber evidence="6">1.4.3.-</ecNumber>
    </recommendedName>
</protein>
<dbReference type="InterPro" id="IPR001613">
    <property type="entry name" value="Flavin_amine_oxidase"/>
</dbReference>
<dbReference type="AlphaFoldDB" id="A0A0F7TYY8"/>
<dbReference type="EC" id="1.4.3.-" evidence="6"/>
<sequence length="469" mass="51094">MHTMTASKNVYDVIVVGAGLSGLQAAQVIQAAGFTVCVLEATNRVGGKTLTVKSSEKGYNDLGAAWINDTNQSEMFKLFQKYGLDTEVQYASGDTIFHLADGSLDKVPYGQISGDPELFLELVGILRTESSSVDLDDPLKSHNSVEIDQLTFKDLCVQRTHNEQARRIADLISTALLGVDSNEVSALYMLHYFKSGCGIDNLLSDGKDGGQYLRNRQGNQTISKKLAEELGSRSVFLSKPVASVDQLGGCHGVVAVTQSGESFYGRKAIISVPTTLYPSITFSPPLPAKKTALSDNTVMGYYSKTVFVFKDPWWRTAGLSGIIDSEVGPISFTRDTSIPADDQWSITCFIVGERGRQWSKLSKAARHKQAWEQFSHTFGKYVKGIPEPTNSLEMEWAKQAYFLGAPCPVMTPGILTTVGTELTTPFGDVHFVGTETATVWRGYMEGAMRSGQRGGAEVVKKLADELSTR</sequence>
<feature type="domain" description="Amine oxidase" evidence="7">
    <location>
        <begin position="20"/>
        <end position="454"/>
    </location>
</feature>
<reference evidence="9" key="1">
    <citation type="journal article" date="2015" name="Genome Announc.">
        <title>Draft genome sequence of the fungus Penicillium brasilianum MG11.</title>
        <authorList>
            <person name="Horn F."/>
            <person name="Linde J."/>
            <person name="Mattern D.J."/>
            <person name="Walther G."/>
            <person name="Guthke R."/>
            <person name="Brakhage A.A."/>
            <person name="Valiante V."/>
        </authorList>
    </citation>
    <scope>NUCLEOTIDE SEQUENCE [LARGE SCALE GENOMIC DNA]</scope>
    <source>
        <strain evidence="9">MG11</strain>
    </source>
</reference>
<feature type="binding site" evidence="5">
    <location>
        <begin position="40"/>
        <end position="41"/>
    </location>
    <ligand>
        <name>FAD</name>
        <dbReference type="ChEBI" id="CHEBI:57692"/>
    </ligand>
</feature>
<evidence type="ECO:0000256" key="2">
    <source>
        <dbReference type="ARBA" id="ARBA00005995"/>
    </source>
</evidence>
<feature type="binding site" evidence="5">
    <location>
        <position position="435"/>
    </location>
    <ligand>
        <name>FAD</name>
        <dbReference type="ChEBI" id="CHEBI:57692"/>
    </ligand>
</feature>
<accession>A0A0F7TYY8</accession>
<dbReference type="PANTHER" id="PTHR43563:SF14">
    <property type="entry name" value="AMINE OXIDASE"/>
    <property type="match status" value="1"/>
</dbReference>
<evidence type="ECO:0000259" key="7">
    <source>
        <dbReference type="Pfam" id="PF01593"/>
    </source>
</evidence>
<dbReference type="GO" id="GO:0097621">
    <property type="term" value="F:monoamine oxidase activity"/>
    <property type="evidence" value="ECO:0007669"/>
    <property type="project" value="UniProtKB-EC"/>
</dbReference>
<name>A0A0F7TYY8_PENBI</name>
<evidence type="ECO:0000313" key="9">
    <source>
        <dbReference type="Proteomes" id="UP000042958"/>
    </source>
</evidence>
<dbReference type="SUPFAM" id="SSF54373">
    <property type="entry name" value="FAD-linked reductases, C-terminal domain"/>
    <property type="match status" value="1"/>
</dbReference>
<dbReference type="InterPro" id="IPR050703">
    <property type="entry name" value="Flavin_MAO"/>
</dbReference>
<comment type="similarity">
    <text evidence="2 6">Belongs to the flavin monoamine oxidase family.</text>
</comment>
<feature type="binding site" evidence="5">
    <location>
        <position position="349"/>
    </location>
    <ligand>
        <name>substrate</name>
    </ligand>
</feature>
<comment type="catalytic activity">
    <reaction evidence="4">
        <text>a secondary aliphatic amine + O2 + H2O = a primary amine + an aldehyde + H2O2</text>
        <dbReference type="Rhea" id="RHEA:26414"/>
        <dbReference type="ChEBI" id="CHEBI:15377"/>
        <dbReference type="ChEBI" id="CHEBI:15379"/>
        <dbReference type="ChEBI" id="CHEBI:16240"/>
        <dbReference type="ChEBI" id="CHEBI:17478"/>
        <dbReference type="ChEBI" id="CHEBI:58855"/>
        <dbReference type="ChEBI" id="CHEBI:65296"/>
        <dbReference type="EC" id="1.4.3.4"/>
    </reaction>
</comment>
<proteinExistence type="inferred from homology"/>